<gene>
    <name evidence="11" type="ORF">DY023_05560</name>
</gene>
<dbReference type="GO" id="GO:0006412">
    <property type="term" value="P:translation"/>
    <property type="evidence" value="ECO:0007669"/>
    <property type="project" value="UniProtKB-KW"/>
</dbReference>
<keyword evidence="12" id="KW-1185">Reference proteome</keyword>
<dbReference type="GO" id="GO:0004812">
    <property type="term" value="F:aminoacyl-tRNA ligase activity"/>
    <property type="evidence" value="ECO:0007669"/>
    <property type="project" value="UniProtKB-KW"/>
</dbReference>
<dbReference type="GO" id="GO:0043039">
    <property type="term" value="P:tRNA aminoacylation"/>
    <property type="evidence" value="ECO:0007669"/>
    <property type="project" value="InterPro"/>
</dbReference>
<evidence type="ECO:0000313" key="12">
    <source>
        <dbReference type="Proteomes" id="UP000262172"/>
    </source>
</evidence>
<evidence type="ECO:0000313" key="11">
    <source>
        <dbReference type="EMBL" id="REJ06570.1"/>
    </source>
</evidence>
<comment type="similarity">
    <text evidence="1">Belongs to the class-II aminoacyl-tRNA synthetase family.</text>
</comment>
<feature type="domain" description="Aminoacyl-transfer RNA synthetases class-II family profile" evidence="9">
    <location>
        <begin position="116"/>
        <end position="250"/>
    </location>
</feature>
<comment type="caution">
    <text evidence="11">The sequence shown here is derived from an EMBL/GenBank/DDBJ whole genome shotgun (WGS) entry which is preliminary data.</text>
</comment>
<dbReference type="InterPro" id="IPR036690">
    <property type="entry name" value="Fdx_antiC-bd_sf"/>
</dbReference>
<organism evidence="11 12">
    <name type="scientific">Microbacterium bovistercoris</name>
    <dbReference type="NCBI Taxonomy" id="2293570"/>
    <lineage>
        <taxon>Bacteria</taxon>
        <taxon>Bacillati</taxon>
        <taxon>Actinomycetota</taxon>
        <taxon>Actinomycetes</taxon>
        <taxon>Micrococcales</taxon>
        <taxon>Microbacteriaceae</taxon>
        <taxon>Microbacterium</taxon>
    </lineage>
</organism>
<keyword evidence="2" id="KW-0436">Ligase</keyword>
<dbReference type="SUPFAM" id="SSF55681">
    <property type="entry name" value="Class II aaRS and biotin synthetases"/>
    <property type="match status" value="1"/>
</dbReference>
<evidence type="ECO:0000256" key="6">
    <source>
        <dbReference type="ARBA" id="ARBA00022946"/>
    </source>
</evidence>
<name>A0A371NVP4_9MICO</name>
<sequence>MSHADHLTPAQLSRALEMRDLTDPAQGAHALQTLLDSVVSALTAGWGSTVRCVRNSPVVAVRENYDRLGYDRGDVTRARRYTRYVSPTVMLRSHMSAELPTALEDYAGRDEVDELIVAPGLVYRRDAVDRTHVGEPHQVDLWRIRSAQDITDQDMLTMIGSLVDAVLPGAEWKTTDVVHPYTVGGRQIDVLHDGEWLELAECGRIHPDVLRGSGLDPTRWSGLALGMGLERALMLRKGIPDIRYLRASDPRIATQMLDLEPWKHVSPLPAVRRDISVVLGAEHDEETLGDRVRVALGDDADVVESVEVLGRTAHEHLPETARSRLGTELGQVNLLLRIILRPIDRTLTADEANTIRNTIYRAVHEGPVLELI</sequence>
<dbReference type="GO" id="GO:0005524">
    <property type="term" value="F:ATP binding"/>
    <property type="evidence" value="ECO:0007669"/>
    <property type="project" value="UniProtKB-KW"/>
</dbReference>
<dbReference type="Gene3D" id="3.30.70.380">
    <property type="entry name" value="Ferrodoxin-fold anticodon-binding domain"/>
    <property type="match status" value="1"/>
</dbReference>
<feature type="domain" description="FDX-ACB" evidence="10">
    <location>
        <begin position="266"/>
        <end position="372"/>
    </location>
</feature>
<keyword evidence="5" id="KW-0648">Protein biosynthesis</keyword>
<evidence type="ECO:0000256" key="1">
    <source>
        <dbReference type="ARBA" id="ARBA00008226"/>
    </source>
</evidence>
<accession>A0A371NVP4</accession>
<keyword evidence="3" id="KW-0547">Nucleotide-binding</keyword>
<dbReference type="Gene3D" id="3.30.930.10">
    <property type="entry name" value="Bira Bifunctional Protein, Domain 2"/>
    <property type="match status" value="1"/>
</dbReference>
<dbReference type="AlphaFoldDB" id="A0A371NVP4"/>
<evidence type="ECO:0000256" key="5">
    <source>
        <dbReference type="ARBA" id="ARBA00022917"/>
    </source>
</evidence>
<dbReference type="Proteomes" id="UP000262172">
    <property type="component" value="Unassembled WGS sequence"/>
</dbReference>
<dbReference type="InterPro" id="IPR002319">
    <property type="entry name" value="Phenylalanyl-tRNA_Synthase"/>
</dbReference>
<evidence type="ECO:0000259" key="9">
    <source>
        <dbReference type="PROSITE" id="PS50862"/>
    </source>
</evidence>
<evidence type="ECO:0000256" key="7">
    <source>
        <dbReference type="ARBA" id="ARBA00023146"/>
    </source>
</evidence>
<protein>
    <recommendedName>
        <fullName evidence="8">Phenylalanyl-tRNA synthetase</fullName>
    </recommendedName>
</protein>
<evidence type="ECO:0000259" key="10">
    <source>
        <dbReference type="PROSITE" id="PS51447"/>
    </source>
</evidence>
<keyword evidence="4" id="KW-0067">ATP-binding</keyword>
<dbReference type="InterPro" id="IPR006195">
    <property type="entry name" value="aa-tRNA-synth_II"/>
</dbReference>
<reference evidence="11 12" key="1">
    <citation type="submission" date="2018-08" db="EMBL/GenBank/DDBJ databases">
        <title>Isolation, diversity and antifungal activity of Actinobacteria from cow dung.</title>
        <authorList>
            <person name="Ling L."/>
        </authorList>
    </citation>
    <scope>NUCLEOTIDE SEQUENCE [LARGE SCALE GENOMIC DNA]</scope>
    <source>
        <strain evidence="11 12">NEAU-LLE</strain>
    </source>
</reference>
<dbReference type="EMBL" id="QUAB01000033">
    <property type="protein sequence ID" value="REJ06570.1"/>
    <property type="molecule type" value="Genomic_DNA"/>
</dbReference>
<keyword evidence="6" id="KW-0809">Transit peptide</keyword>
<dbReference type="InterPro" id="IPR045864">
    <property type="entry name" value="aa-tRNA-synth_II/BPL/LPL"/>
</dbReference>
<dbReference type="SUPFAM" id="SSF54991">
    <property type="entry name" value="Anticodon-binding domain of PheRS"/>
    <property type="match status" value="1"/>
</dbReference>
<keyword evidence="7" id="KW-0030">Aminoacyl-tRNA synthetase</keyword>
<dbReference type="GO" id="GO:0000049">
    <property type="term" value="F:tRNA binding"/>
    <property type="evidence" value="ECO:0007669"/>
    <property type="project" value="InterPro"/>
</dbReference>
<dbReference type="Pfam" id="PF01409">
    <property type="entry name" value="tRNA-synt_2d"/>
    <property type="match status" value="1"/>
</dbReference>
<proteinExistence type="inferred from homology"/>
<evidence type="ECO:0000256" key="2">
    <source>
        <dbReference type="ARBA" id="ARBA00022598"/>
    </source>
</evidence>
<dbReference type="OrthoDB" id="489670at2"/>
<evidence type="ECO:0000256" key="4">
    <source>
        <dbReference type="ARBA" id="ARBA00022840"/>
    </source>
</evidence>
<dbReference type="PROSITE" id="PS50862">
    <property type="entry name" value="AA_TRNA_LIGASE_II"/>
    <property type="match status" value="1"/>
</dbReference>
<dbReference type="RefSeq" id="WP_116241347.1">
    <property type="nucleotide sequence ID" value="NZ_QUAB01000033.1"/>
</dbReference>
<dbReference type="PROSITE" id="PS51447">
    <property type="entry name" value="FDX_ACB"/>
    <property type="match status" value="1"/>
</dbReference>
<dbReference type="SMART" id="SM00896">
    <property type="entry name" value="FDX-ACB"/>
    <property type="match status" value="1"/>
</dbReference>
<dbReference type="InterPro" id="IPR005121">
    <property type="entry name" value="Fdx_antiC-bd"/>
</dbReference>
<evidence type="ECO:0000256" key="8">
    <source>
        <dbReference type="ARBA" id="ARBA00031194"/>
    </source>
</evidence>
<evidence type="ECO:0000256" key="3">
    <source>
        <dbReference type="ARBA" id="ARBA00022741"/>
    </source>
</evidence>